<organism evidence="1 2">
    <name type="scientific">Durusdinium trenchii</name>
    <dbReference type="NCBI Taxonomy" id="1381693"/>
    <lineage>
        <taxon>Eukaryota</taxon>
        <taxon>Sar</taxon>
        <taxon>Alveolata</taxon>
        <taxon>Dinophyceae</taxon>
        <taxon>Suessiales</taxon>
        <taxon>Symbiodiniaceae</taxon>
        <taxon>Durusdinium</taxon>
    </lineage>
</organism>
<dbReference type="Proteomes" id="UP001642464">
    <property type="component" value="Unassembled WGS sequence"/>
</dbReference>
<reference evidence="1 2" key="1">
    <citation type="submission" date="2024-02" db="EMBL/GenBank/DDBJ databases">
        <authorList>
            <person name="Chen Y."/>
            <person name="Shah S."/>
            <person name="Dougan E. K."/>
            <person name="Thang M."/>
            <person name="Chan C."/>
        </authorList>
    </citation>
    <scope>NUCLEOTIDE SEQUENCE [LARGE SCALE GENOMIC DNA]</scope>
</reference>
<evidence type="ECO:0000313" key="2">
    <source>
        <dbReference type="Proteomes" id="UP001642464"/>
    </source>
</evidence>
<proteinExistence type="predicted"/>
<protein>
    <submittedName>
        <fullName evidence="1">Uncharacterized protein</fullName>
    </submittedName>
</protein>
<gene>
    <name evidence="1" type="ORF">SCF082_LOCUS47939</name>
</gene>
<name>A0ABP0RTL6_9DINO</name>
<evidence type="ECO:0000313" key="1">
    <source>
        <dbReference type="EMBL" id="CAK9102581.1"/>
    </source>
</evidence>
<sequence length="390" mass="43541">MAVGMGGMAHGTVVQLQGLTSRPDLNGLYSVILEAQDAELAELAKTGRVKVAAYPKTLALKPECVRCVGAKELDAIDWSFADVILPGEAEFATARAAIQHPDSRCGHVHRCDEFADILWNILTQDMPQPPRLQVDTDMVQRILNDAVPHCFHFLALDQIGHHLVIEKRAGRVHVFQSYIIDTIQESGRKVGYSAREWVTGRPEKPKGSVVSKGMLKARQRWGGKAPLSYTRLEMLMQLILQLQRCAGEIAEVMYHQLPAELLEQDMAWRARVAKQREAGGTEGLKEQANGPVAQWAAAFVEQPDQMTICPYPDGRIMICMVGYDFMFEIPCLMAEQFCDLFLNLTGEEPLAPVYLMILHFRDWSRTFHLDKMTGKPSAVGWAVCSVTCPH</sequence>
<accession>A0ABP0RTL6</accession>
<dbReference type="EMBL" id="CAXAMM010042029">
    <property type="protein sequence ID" value="CAK9102581.1"/>
    <property type="molecule type" value="Genomic_DNA"/>
</dbReference>
<keyword evidence="2" id="KW-1185">Reference proteome</keyword>
<comment type="caution">
    <text evidence="1">The sequence shown here is derived from an EMBL/GenBank/DDBJ whole genome shotgun (WGS) entry which is preliminary data.</text>
</comment>